<keyword evidence="2" id="KW-1185">Reference proteome</keyword>
<dbReference type="GeneTree" id="ENSGT00940000163618"/>
<dbReference type="InterPro" id="IPR002347">
    <property type="entry name" value="SDR_fam"/>
</dbReference>
<dbReference type="Ensembl" id="ENSSMRT00000025897.1">
    <property type="protein sequence ID" value="ENSSMRP00000022136.1"/>
    <property type="gene ID" value="ENSSMRG00000017203.1"/>
</dbReference>
<protein>
    <submittedName>
        <fullName evidence="1">Uncharacterized protein</fullName>
    </submittedName>
</protein>
<proteinExistence type="predicted"/>
<evidence type="ECO:0000313" key="1">
    <source>
        <dbReference type="Ensembl" id="ENSSMRP00000022136.1"/>
    </source>
</evidence>
<evidence type="ECO:0000313" key="2">
    <source>
        <dbReference type="Proteomes" id="UP000694421"/>
    </source>
</evidence>
<dbReference type="SUPFAM" id="SSF51735">
    <property type="entry name" value="NAD(P)-binding Rossmann-fold domains"/>
    <property type="match status" value="1"/>
</dbReference>
<dbReference type="PANTHER" id="PTHR24322">
    <property type="entry name" value="PKSB"/>
    <property type="match status" value="1"/>
</dbReference>
<dbReference type="GO" id="GO:0005811">
    <property type="term" value="C:lipid droplet"/>
    <property type="evidence" value="ECO:0007669"/>
    <property type="project" value="TreeGrafter"/>
</dbReference>
<dbReference type="Pfam" id="PF13561">
    <property type="entry name" value="adh_short_C2"/>
    <property type="match status" value="1"/>
</dbReference>
<dbReference type="InterPro" id="IPR036291">
    <property type="entry name" value="NAD(P)-bd_dom_sf"/>
</dbReference>
<organism evidence="1 2">
    <name type="scientific">Salvator merianae</name>
    <name type="common">Argentine black and white tegu</name>
    <name type="synonym">Tupinambis merianae</name>
    <dbReference type="NCBI Taxonomy" id="96440"/>
    <lineage>
        <taxon>Eukaryota</taxon>
        <taxon>Metazoa</taxon>
        <taxon>Chordata</taxon>
        <taxon>Craniata</taxon>
        <taxon>Vertebrata</taxon>
        <taxon>Euteleostomi</taxon>
        <taxon>Lepidosauria</taxon>
        <taxon>Squamata</taxon>
        <taxon>Bifurcata</taxon>
        <taxon>Unidentata</taxon>
        <taxon>Episquamata</taxon>
        <taxon>Laterata</taxon>
        <taxon>Teiioidea</taxon>
        <taxon>Teiidae</taxon>
        <taxon>Salvator</taxon>
    </lineage>
</organism>
<dbReference type="Gene3D" id="3.40.50.720">
    <property type="entry name" value="NAD(P)-binding Rossmann-like Domain"/>
    <property type="match status" value="1"/>
</dbReference>
<dbReference type="GO" id="GO:0016616">
    <property type="term" value="F:oxidoreductase activity, acting on the CH-OH group of donors, NAD or NADP as acceptor"/>
    <property type="evidence" value="ECO:0007669"/>
    <property type="project" value="TreeGrafter"/>
</dbReference>
<reference evidence="1" key="1">
    <citation type="submission" date="2025-08" db="UniProtKB">
        <authorList>
            <consortium name="Ensembl"/>
        </authorList>
    </citation>
    <scope>IDENTIFICATION</scope>
</reference>
<dbReference type="AlphaFoldDB" id="A0A8D0DV89"/>
<reference evidence="1" key="2">
    <citation type="submission" date="2025-09" db="UniProtKB">
        <authorList>
            <consortium name="Ensembl"/>
        </authorList>
    </citation>
    <scope>IDENTIFICATION</scope>
</reference>
<accession>A0A8D0DV89</accession>
<dbReference type="Proteomes" id="UP000694421">
    <property type="component" value="Unplaced"/>
</dbReference>
<dbReference type="PANTHER" id="PTHR24322:SF749">
    <property type="entry name" value="EPIDERMAL RETINOL DEHYDROGENASE 2"/>
    <property type="match status" value="1"/>
</dbReference>
<name>A0A8D0DV89_SALMN</name>
<sequence length="75" mass="8253">MRILLVTGSANGIGREIVLNFAPLGAILVLWDIDEEGNKETAELAKKSGAQAVYTYRCDVSNREEVYAVAKQVRK</sequence>